<evidence type="ECO:0000313" key="3">
    <source>
        <dbReference type="EMBL" id="RYJ08133.1"/>
    </source>
</evidence>
<dbReference type="InterPro" id="IPR036390">
    <property type="entry name" value="WH_DNA-bd_sf"/>
</dbReference>
<reference evidence="3 4" key="1">
    <citation type="submission" date="2018-12" db="EMBL/GenBank/DDBJ databases">
        <title>Genome analysis provides insights into bioremediation potentialities of Halogeometricum borinquense strain N11.</title>
        <authorList>
            <person name="Najjari A."/>
            <person name="Youssef N."/>
            <person name="Fhoula I."/>
            <person name="Ben Dhia O."/>
            <person name="Mahjoubi M."/>
            <person name="Ouzari H.I."/>
            <person name="Cherif A."/>
        </authorList>
    </citation>
    <scope>NUCLEOTIDE SEQUENCE [LARGE SCALE GENOMIC DNA]</scope>
    <source>
        <strain evidence="3 4">N11</strain>
    </source>
</reference>
<dbReference type="Pfam" id="PF08350">
    <property type="entry name" value="FilR1_middle"/>
    <property type="match status" value="1"/>
</dbReference>
<dbReference type="AlphaFoldDB" id="A0A482TAU8"/>
<comment type="caution">
    <text evidence="3">The sequence shown here is derived from an EMBL/GenBank/DDBJ whole genome shotgun (WGS) entry which is preliminary data.</text>
</comment>
<evidence type="ECO:0000259" key="1">
    <source>
        <dbReference type="Pfam" id="PF08350"/>
    </source>
</evidence>
<protein>
    <submittedName>
        <fullName evidence="3">Transcriptional regulator</fullName>
    </submittedName>
</protein>
<dbReference type="Gene3D" id="1.10.10.10">
    <property type="entry name" value="Winged helix-like DNA-binding domain superfamily/Winged helix DNA-binding domain"/>
    <property type="match status" value="1"/>
</dbReference>
<dbReference type="InterPro" id="IPR057527">
    <property type="entry name" value="HVO_A0261-like_N"/>
</dbReference>
<dbReference type="CDD" id="cd00090">
    <property type="entry name" value="HTH_ARSR"/>
    <property type="match status" value="1"/>
</dbReference>
<dbReference type="Proteomes" id="UP000294028">
    <property type="component" value="Unassembled WGS sequence"/>
</dbReference>
<dbReference type="Pfam" id="PF25213">
    <property type="entry name" value="HVO_A0261_N"/>
    <property type="match status" value="1"/>
</dbReference>
<gene>
    <name evidence="3" type="ORF">ELS19_16275</name>
</gene>
<feature type="domain" description="HVO-A0261-like N-terminal" evidence="2">
    <location>
        <begin position="16"/>
        <end position="89"/>
    </location>
</feature>
<evidence type="ECO:0000313" key="4">
    <source>
        <dbReference type="Proteomes" id="UP000294028"/>
    </source>
</evidence>
<dbReference type="SUPFAM" id="SSF46785">
    <property type="entry name" value="Winged helix' DNA-binding domain"/>
    <property type="match status" value="1"/>
</dbReference>
<evidence type="ECO:0000259" key="2">
    <source>
        <dbReference type="Pfam" id="PF25213"/>
    </source>
</evidence>
<organism evidence="3 4">
    <name type="scientific">Halogeometricum borinquense</name>
    <dbReference type="NCBI Taxonomy" id="60847"/>
    <lineage>
        <taxon>Archaea</taxon>
        <taxon>Methanobacteriati</taxon>
        <taxon>Methanobacteriota</taxon>
        <taxon>Stenosarchaea group</taxon>
        <taxon>Halobacteria</taxon>
        <taxon>Halobacteriales</taxon>
        <taxon>Haloferacaceae</taxon>
        <taxon>Halogeometricum</taxon>
    </lineage>
</organism>
<dbReference type="InterPro" id="IPR036388">
    <property type="entry name" value="WH-like_DNA-bd_sf"/>
</dbReference>
<dbReference type="InterPro" id="IPR013561">
    <property type="entry name" value="FilR1_middle_dom"/>
</dbReference>
<dbReference type="EMBL" id="RZHH01000003">
    <property type="protein sequence ID" value="RYJ08133.1"/>
    <property type="molecule type" value="Genomic_DNA"/>
</dbReference>
<feature type="domain" description="Methanogenesis regulatory protein FilR1 middle" evidence="1">
    <location>
        <begin position="124"/>
        <end position="254"/>
    </location>
</feature>
<dbReference type="RefSeq" id="WP_129785959.1">
    <property type="nucleotide sequence ID" value="NZ_RZHH01000003.1"/>
</dbReference>
<accession>A0A482TAU8</accession>
<name>A0A482TAU8_9EURY</name>
<sequence length="264" mass="29690">MSTNRRLDPDDVVDAVSRRAEIMQRLLDGAQYNRDIRESVGVSRSTAYKAISELEEMGLARRGSEGYELTATGRLLFEEYRRFRNRVEAVCHPAQLLSILPADIDINFEVLEGAEVSFAERYAPNRPVTEIADVIRDADVLRGTGPVVLPSYVELFHDQFVAGELEAELVFERAAFDHLSTDYADEFSEAVESGALEVRVTDEELPFGLLMIEKPTQKVGVIVYDRGGELRGFILNDSENAVEWGEKKWERYREAAAPLTPGDN</sequence>
<dbReference type="InterPro" id="IPR011991">
    <property type="entry name" value="ArsR-like_HTH"/>
</dbReference>
<proteinExistence type="predicted"/>